<dbReference type="UniPathway" id="UPA00031">
    <property type="reaction ID" value="UER00006"/>
</dbReference>
<keyword evidence="6 9" id="KW-0028">Amino-acid biosynthesis</keyword>
<feature type="binding site" evidence="10">
    <location>
        <position position="125"/>
    </location>
    <ligand>
        <name>L-histidine</name>
        <dbReference type="ChEBI" id="CHEBI:57595"/>
    </ligand>
</feature>
<evidence type="ECO:0000256" key="4">
    <source>
        <dbReference type="ARBA" id="ARBA00020397"/>
    </source>
</evidence>
<dbReference type="Gene3D" id="3.30.930.10">
    <property type="entry name" value="Bira Bifunctional Protein, Domain 2"/>
    <property type="match status" value="1"/>
</dbReference>
<gene>
    <name evidence="9 12" type="primary">hisZ</name>
    <name evidence="12" type="ORF">GC105_06125</name>
</gene>
<evidence type="ECO:0000256" key="6">
    <source>
        <dbReference type="ARBA" id="ARBA00022605"/>
    </source>
</evidence>
<dbReference type="PIRSF" id="PIRSF001549">
    <property type="entry name" value="His-tRNA_synth"/>
    <property type="match status" value="1"/>
</dbReference>
<keyword evidence="5 9" id="KW-0963">Cytoplasm</keyword>
<evidence type="ECO:0000256" key="10">
    <source>
        <dbReference type="PIRSR" id="PIRSR001549-1"/>
    </source>
</evidence>
<evidence type="ECO:0000256" key="1">
    <source>
        <dbReference type="ARBA" id="ARBA00004496"/>
    </source>
</evidence>
<comment type="miscellaneous">
    <text evidence="9">This function is generally fulfilled by the C-terminal part of HisG, which is missing in some bacteria such as this one.</text>
</comment>
<evidence type="ECO:0000256" key="3">
    <source>
        <dbReference type="ARBA" id="ARBA00005539"/>
    </source>
</evidence>
<keyword evidence="12" id="KW-0808">Transferase</keyword>
<proteinExistence type="inferred from homology"/>
<reference evidence="12 13" key="1">
    <citation type="submission" date="2019-10" db="EMBL/GenBank/DDBJ databases">
        <title>Alkalibaculum tamaniensis sp.nov., a new alkaliphilic acetogen, isolated on methoxylated aromatics from a mud volcano.</title>
        <authorList>
            <person name="Khomyakova M.A."/>
            <person name="Merkel A.Y."/>
            <person name="Bonch-Osmolovskaya E.A."/>
            <person name="Slobodkin A.I."/>
        </authorList>
    </citation>
    <scope>NUCLEOTIDE SEQUENCE [LARGE SCALE GENOMIC DNA]</scope>
    <source>
        <strain evidence="12 13">M08DMB</strain>
    </source>
</reference>
<evidence type="ECO:0000256" key="9">
    <source>
        <dbReference type="HAMAP-Rule" id="MF_00125"/>
    </source>
</evidence>
<dbReference type="GO" id="GO:0004821">
    <property type="term" value="F:histidine-tRNA ligase activity"/>
    <property type="evidence" value="ECO:0007669"/>
    <property type="project" value="TreeGrafter"/>
</dbReference>
<evidence type="ECO:0000256" key="7">
    <source>
        <dbReference type="ARBA" id="ARBA00023102"/>
    </source>
</evidence>
<comment type="caution">
    <text evidence="12">The sequence shown here is derived from an EMBL/GenBank/DDBJ whole genome shotgun (WGS) entry which is preliminary data.</text>
</comment>
<dbReference type="InterPro" id="IPR041715">
    <property type="entry name" value="HisRS-like_core"/>
</dbReference>
<protein>
    <recommendedName>
        <fullName evidence="4 9">ATP phosphoribosyltransferase regulatory subunit</fullName>
    </recommendedName>
</protein>
<dbReference type="InterPro" id="IPR004517">
    <property type="entry name" value="HisZ"/>
</dbReference>
<dbReference type="Proteomes" id="UP000440004">
    <property type="component" value="Unassembled WGS sequence"/>
</dbReference>
<dbReference type="RefSeq" id="WP_152802788.1">
    <property type="nucleotide sequence ID" value="NZ_WHNX01000007.1"/>
</dbReference>
<name>A0A6A7K7D0_9FIRM</name>
<dbReference type="GO" id="GO:0140096">
    <property type="term" value="F:catalytic activity, acting on a protein"/>
    <property type="evidence" value="ECO:0007669"/>
    <property type="project" value="UniProtKB-ARBA"/>
</dbReference>
<feature type="binding site" evidence="10">
    <location>
        <position position="121"/>
    </location>
    <ligand>
        <name>L-histidine</name>
        <dbReference type="ChEBI" id="CHEBI:57595"/>
    </ligand>
</feature>
<evidence type="ECO:0000259" key="11">
    <source>
        <dbReference type="Pfam" id="PF13393"/>
    </source>
</evidence>
<feature type="binding site" evidence="10">
    <location>
        <begin position="77"/>
        <end position="79"/>
    </location>
    <ligand>
        <name>L-histidine</name>
        <dbReference type="ChEBI" id="CHEBI:57595"/>
    </ligand>
</feature>
<comment type="subunit">
    <text evidence="9">Heteromultimer composed of HisG and HisZ subunits.</text>
</comment>
<evidence type="ECO:0000313" key="13">
    <source>
        <dbReference type="Proteomes" id="UP000440004"/>
    </source>
</evidence>
<dbReference type="GO" id="GO:0016757">
    <property type="term" value="F:glycosyltransferase activity"/>
    <property type="evidence" value="ECO:0007669"/>
    <property type="project" value="UniProtKB-KW"/>
</dbReference>
<evidence type="ECO:0000256" key="5">
    <source>
        <dbReference type="ARBA" id="ARBA00022490"/>
    </source>
</evidence>
<comment type="function">
    <text evidence="8 9">Required for the first step of histidine biosynthesis. May allow the feedback regulation of ATP phosphoribosyltransferase activity by histidine.</text>
</comment>
<dbReference type="NCBIfam" id="TIGR00443">
    <property type="entry name" value="hisZ_biosyn_reg"/>
    <property type="match status" value="1"/>
</dbReference>
<evidence type="ECO:0000313" key="12">
    <source>
        <dbReference type="EMBL" id="MPW25360.1"/>
    </source>
</evidence>
<dbReference type="GO" id="GO:0005737">
    <property type="term" value="C:cytoplasm"/>
    <property type="evidence" value="ECO:0007669"/>
    <property type="project" value="UniProtKB-SubCell"/>
</dbReference>
<feature type="binding site" evidence="10">
    <location>
        <begin position="271"/>
        <end position="272"/>
    </location>
    <ligand>
        <name>L-histidine</name>
        <dbReference type="ChEBI" id="CHEBI:57595"/>
    </ligand>
</feature>
<comment type="pathway">
    <text evidence="2 9">Amino-acid biosynthesis; L-histidine biosynthesis; L-histidine from 5-phospho-alpha-D-ribose 1-diphosphate: step 1/9.</text>
</comment>
<evidence type="ECO:0000256" key="8">
    <source>
        <dbReference type="ARBA" id="ARBA00025246"/>
    </source>
</evidence>
<comment type="subcellular location">
    <subcellularLocation>
        <location evidence="1 9">Cytoplasm</location>
    </subcellularLocation>
</comment>
<dbReference type="InterPro" id="IPR004516">
    <property type="entry name" value="HisRS/HisZ"/>
</dbReference>
<comment type="similarity">
    <text evidence="3 9">Belongs to the class-II aminoacyl-tRNA synthetase family. HisZ subfamily.</text>
</comment>
<keyword evidence="7 9" id="KW-0368">Histidine biosynthesis</keyword>
<organism evidence="12 13">
    <name type="scientific">Alkalibaculum sporogenes</name>
    <dbReference type="NCBI Taxonomy" id="2655001"/>
    <lineage>
        <taxon>Bacteria</taxon>
        <taxon>Bacillati</taxon>
        <taxon>Bacillota</taxon>
        <taxon>Clostridia</taxon>
        <taxon>Eubacteriales</taxon>
        <taxon>Eubacteriaceae</taxon>
        <taxon>Alkalibaculum</taxon>
    </lineage>
</organism>
<dbReference type="PANTHER" id="PTHR43707:SF6">
    <property type="entry name" value="ATP PHOSPHORIBOSYLTRANSFERASE REGULATORY SUBUNIT"/>
    <property type="match status" value="1"/>
</dbReference>
<dbReference type="EMBL" id="WHNX01000007">
    <property type="protein sequence ID" value="MPW25360.1"/>
    <property type="molecule type" value="Genomic_DNA"/>
</dbReference>
<keyword evidence="12" id="KW-0328">Glycosyltransferase</keyword>
<dbReference type="GO" id="GO:0000105">
    <property type="term" value="P:L-histidine biosynthetic process"/>
    <property type="evidence" value="ECO:0007669"/>
    <property type="project" value="UniProtKB-UniRule"/>
</dbReference>
<dbReference type="InterPro" id="IPR045864">
    <property type="entry name" value="aa-tRNA-synth_II/BPL/LPL"/>
</dbReference>
<dbReference type="SUPFAM" id="SSF55681">
    <property type="entry name" value="Class II aaRS and biotin synthetases"/>
    <property type="match status" value="1"/>
</dbReference>
<dbReference type="Pfam" id="PF13393">
    <property type="entry name" value="tRNA-synt_His"/>
    <property type="match status" value="1"/>
</dbReference>
<dbReference type="PANTHER" id="PTHR43707">
    <property type="entry name" value="HISTIDYL-TRNA SYNTHETASE"/>
    <property type="match status" value="1"/>
</dbReference>
<dbReference type="CDD" id="cd00773">
    <property type="entry name" value="HisRS-like_core"/>
    <property type="match status" value="1"/>
</dbReference>
<keyword evidence="13" id="KW-1185">Reference proteome</keyword>
<feature type="domain" description="Class II Histidinyl-tRNA synthetase (HisRS)-like catalytic core" evidence="11">
    <location>
        <begin position="8"/>
        <end position="314"/>
    </location>
</feature>
<accession>A0A6A7K7D0</accession>
<sequence>MNNYNIEGFNDIHFEELQGYDAVTKIIEELMHTYGYTQVLTPTFESYDMYDIDGAFPRQKMFKLVDNDGKVLVLRPDATIPIARMAATGYKCKEDCLKFGYITTIFKHISSTTSFRKEFMQAGVEYLGNESADCDAEIISLASNILVNLGLEKLHIDIGEVSYLNSLFNDTSINPTEKVKILNYIENKNIGELRNYLISIDLPLNIKEILCEIPMLFGQFEDTIYRAKGLCINESMKNAIDNMEQTYEIIKNYGYEKYVFADLGFTNQFNYYSGLIFKGYVNGIGESILSGGRYDTLSSTFGVDRPASGFGINISLLIDVLHNSFETKHYFDMLLMYDDPSTSVAISTSQVFRSKRYTVNCINEKYSNCIKKENYKYVVKVINKNFFILTKEGLSSVTQDELHGLYEERCI</sequence>
<dbReference type="HAMAP" id="MF_00125">
    <property type="entry name" value="HisZ"/>
    <property type="match status" value="1"/>
</dbReference>
<dbReference type="AlphaFoldDB" id="A0A6A7K7D0"/>
<evidence type="ECO:0000256" key="2">
    <source>
        <dbReference type="ARBA" id="ARBA00004667"/>
    </source>
</evidence>
<dbReference type="GO" id="GO:0006427">
    <property type="term" value="P:histidyl-tRNA aminoacylation"/>
    <property type="evidence" value="ECO:0007669"/>
    <property type="project" value="TreeGrafter"/>
</dbReference>